<dbReference type="EMBL" id="JACVVD010000002">
    <property type="protein sequence ID" value="MBD0379568.1"/>
    <property type="molecule type" value="Genomic_DNA"/>
</dbReference>
<evidence type="ECO:0000313" key="3">
    <source>
        <dbReference type="EMBL" id="MBD0379568.1"/>
    </source>
</evidence>
<dbReference type="RefSeq" id="WP_188173382.1">
    <property type="nucleotide sequence ID" value="NZ_JACVVD010000002.1"/>
</dbReference>
<evidence type="ECO:0000256" key="1">
    <source>
        <dbReference type="ARBA" id="ARBA00044755"/>
    </source>
</evidence>
<proteinExistence type="inferred from homology"/>
<dbReference type="AlphaFoldDB" id="A0A926KNN4"/>
<feature type="region of interest" description="Disordered" evidence="2">
    <location>
        <begin position="117"/>
        <end position="150"/>
    </location>
</feature>
<keyword evidence="4" id="KW-1185">Reference proteome</keyword>
<feature type="compositionally biased region" description="Polar residues" evidence="2">
    <location>
        <begin position="141"/>
        <end position="150"/>
    </location>
</feature>
<accession>A0A926KNN4</accession>
<comment type="similarity">
    <text evidence="1">Belongs to the bactofilin family.</text>
</comment>
<comment type="caution">
    <text evidence="3">The sequence shown here is derived from an EMBL/GenBank/DDBJ whole genome shotgun (WGS) entry which is preliminary data.</text>
</comment>
<protein>
    <submittedName>
        <fullName evidence="3">Polymer-forming cytoskeletal protein</fullName>
    </submittedName>
</protein>
<organism evidence="3 4">
    <name type="scientific">Paenibacillus sedimenti</name>
    <dbReference type="NCBI Taxonomy" id="2770274"/>
    <lineage>
        <taxon>Bacteria</taxon>
        <taxon>Bacillati</taxon>
        <taxon>Bacillota</taxon>
        <taxon>Bacilli</taxon>
        <taxon>Bacillales</taxon>
        <taxon>Paenibacillaceae</taxon>
        <taxon>Paenibacillus</taxon>
    </lineage>
</organism>
<reference evidence="3" key="1">
    <citation type="submission" date="2020-09" db="EMBL/GenBank/DDBJ databases">
        <title>Draft Genome Sequence of Paenibacillus sp. WST5.</title>
        <authorList>
            <person name="Bao Z."/>
        </authorList>
    </citation>
    <scope>NUCLEOTIDE SEQUENCE</scope>
    <source>
        <strain evidence="3">WST5</strain>
    </source>
</reference>
<evidence type="ECO:0000256" key="2">
    <source>
        <dbReference type="SAM" id="MobiDB-lite"/>
    </source>
</evidence>
<dbReference type="InterPro" id="IPR007607">
    <property type="entry name" value="BacA/B"/>
</dbReference>
<sequence>MLGSSKSKPINDKTTDTLIGESTICEGKIMSEASLRVEGQLHGDVECAGDITIGENAIVQSNIHARDVIIAGKVKGNVHTKGKLIVTSSGVLIGNIDVRSFIIQEGGIFQGSSSMNMAASERSGGSGGKVIDAKAHKQQKNEQQAASGGN</sequence>
<dbReference type="Pfam" id="PF04519">
    <property type="entry name" value="Bactofilin"/>
    <property type="match status" value="1"/>
</dbReference>
<evidence type="ECO:0000313" key="4">
    <source>
        <dbReference type="Proteomes" id="UP000650466"/>
    </source>
</evidence>
<gene>
    <name evidence="3" type="ORF">ICC18_05525</name>
</gene>
<dbReference type="PANTHER" id="PTHR35024">
    <property type="entry name" value="HYPOTHETICAL CYTOSOLIC PROTEIN"/>
    <property type="match status" value="1"/>
</dbReference>
<dbReference type="PANTHER" id="PTHR35024:SF4">
    <property type="entry name" value="POLYMER-FORMING CYTOSKELETAL PROTEIN"/>
    <property type="match status" value="1"/>
</dbReference>
<name>A0A926KNN4_9BACL</name>
<dbReference type="Proteomes" id="UP000650466">
    <property type="component" value="Unassembled WGS sequence"/>
</dbReference>